<evidence type="ECO:0000256" key="1">
    <source>
        <dbReference type="SAM" id="MobiDB-lite"/>
    </source>
</evidence>
<reference evidence="2" key="1">
    <citation type="submission" date="2021-02" db="EMBL/GenBank/DDBJ databases">
        <title>Genome sequence of Rhodospirillales sp. strain TMPK1 isolated from soil.</title>
        <authorList>
            <person name="Nakai R."/>
            <person name="Kusada H."/>
            <person name="Tamaki H."/>
        </authorList>
    </citation>
    <scope>NUCLEOTIDE SEQUENCE</scope>
    <source>
        <strain evidence="2">TMPK1</strain>
    </source>
</reference>
<comment type="caution">
    <text evidence="2">The sequence shown here is derived from an EMBL/GenBank/DDBJ whole genome shotgun (WGS) entry which is preliminary data.</text>
</comment>
<evidence type="ECO:0000313" key="2">
    <source>
        <dbReference type="EMBL" id="GIL39020.1"/>
    </source>
</evidence>
<name>A0A8S8XCN8_9PROT</name>
<evidence type="ECO:0000313" key="3">
    <source>
        <dbReference type="Proteomes" id="UP000681075"/>
    </source>
</evidence>
<keyword evidence="3" id="KW-1185">Reference proteome</keyword>
<protein>
    <submittedName>
        <fullName evidence="2">Uncharacterized protein</fullName>
    </submittedName>
</protein>
<dbReference type="EMBL" id="BOPV01000001">
    <property type="protein sequence ID" value="GIL39020.1"/>
    <property type="molecule type" value="Genomic_DNA"/>
</dbReference>
<feature type="region of interest" description="Disordered" evidence="1">
    <location>
        <begin position="26"/>
        <end position="51"/>
    </location>
</feature>
<sequence>MIEGQKRRTLEREIEHRARELADFRERLREAAPQRPDGSQTSNVPGRGLGS</sequence>
<dbReference type="AlphaFoldDB" id="A0A8S8XCN8"/>
<accession>A0A8S8XCN8</accession>
<proteinExistence type="predicted"/>
<dbReference type="Proteomes" id="UP000681075">
    <property type="component" value="Unassembled WGS sequence"/>
</dbReference>
<organism evidence="2 3">
    <name type="scientific">Roseiterribacter gracilis</name>
    <dbReference type="NCBI Taxonomy" id="2812848"/>
    <lineage>
        <taxon>Bacteria</taxon>
        <taxon>Pseudomonadati</taxon>
        <taxon>Pseudomonadota</taxon>
        <taxon>Alphaproteobacteria</taxon>
        <taxon>Rhodospirillales</taxon>
        <taxon>Roseiterribacteraceae</taxon>
        <taxon>Roseiterribacter</taxon>
    </lineage>
</organism>
<gene>
    <name evidence="2" type="ORF">TMPK1_12570</name>
</gene>